<sequence>MICYNEFEECNDQVGTEYTDLKTRAGVELQLTWSWAGVKLELIRCYLKTRAGVELKLSSQRFILVKGKLNGGRFQTKLVEF</sequence>
<comment type="caution">
    <text evidence="1">The sequence shown here is derived from an EMBL/GenBank/DDBJ whole genome shotgun (WGS) entry which is preliminary data.</text>
</comment>
<protein>
    <submittedName>
        <fullName evidence="1">Uncharacterized protein</fullName>
    </submittedName>
</protein>
<organism evidence="1 2">
    <name type="scientific">Brassica cretica</name>
    <name type="common">Mustard</name>
    <dbReference type="NCBI Taxonomy" id="69181"/>
    <lineage>
        <taxon>Eukaryota</taxon>
        <taxon>Viridiplantae</taxon>
        <taxon>Streptophyta</taxon>
        <taxon>Embryophyta</taxon>
        <taxon>Tracheophyta</taxon>
        <taxon>Spermatophyta</taxon>
        <taxon>Magnoliopsida</taxon>
        <taxon>eudicotyledons</taxon>
        <taxon>Gunneridae</taxon>
        <taxon>Pentapetalae</taxon>
        <taxon>rosids</taxon>
        <taxon>malvids</taxon>
        <taxon>Brassicales</taxon>
        <taxon>Brassicaceae</taxon>
        <taxon>Brassiceae</taxon>
        <taxon>Brassica</taxon>
    </lineage>
</organism>
<dbReference type="Proteomes" id="UP000266723">
    <property type="component" value="Unassembled WGS sequence"/>
</dbReference>
<evidence type="ECO:0000313" key="2">
    <source>
        <dbReference type="Proteomes" id="UP000266723"/>
    </source>
</evidence>
<name>A0ABQ7BTV2_BRACR</name>
<gene>
    <name evidence="1" type="ORF">DY000_02004983</name>
</gene>
<keyword evidence="2" id="KW-1185">Reference proteome</keyword>
<proteinExistence type="predicted"/>
<evidence type="ECO:0000313" key="1">
    <source>
        <dbReference type="EMBL" id="KAF3542939.1"/>
    </source>
</evidence>
<dbReference type="EMBL" id="QGKV02000832">
    <property type="protein sequence ID" value="KAF3542939.1"/>
    <property type="molecule type" value="Genomic_DNA"/>
</dbReference>
<accession>A0ABQ7BTV2</accession>
<reference evidence="1 2" key="1">
    <citation type="journal article" date="2020" name="BMC Genomics">
        <title>Intraspecific diversification of the crop wild relative Brassica cretica Lam. using demographic model selection.</title>
        <authorList>
            <person name="Kioukis A."/>
            <person name="Michalopoulou V.A."/>
            <person name="Briers L."/>
            <person name="Pirintsos S."/>
            <person name="Studholme D.J."/>
            <person name="Pavlidis P."/>
            <person name="Sarris P.F."/>
        </authorList>
    </citation>
    <scope>NUCLEOTIDE SEQUENCE [LARGE SCALE GENOMIC DNA]</scope>
    <source>
        <strain evidence="2">cv. PFS-1207/04</strain>
    </source>
</reference>